<keyword evidence="3 5" id="KW-0645">Protease</keyword>
<dbReference type="AlphaFoldDB" id="A0A1I7YJD2"/>
<evidence type="ECO:0000256" key="5">
    <source>
        <dbReference type="RuleBase" id="RU361156"/>
    </source>
</evidence>
<dbReference type="GO" id="GO:0031647">
    <property type="term" value="P:regulation of protein stability"/>
    <property type="evidence" value="ECO:0007669"/>
    <property type="project" value="UniProtKB-ARBA"/>
</dbReference>
<protein>
    <recommendedName>
        <fullName evidence="5">Carboxypeptidase</fullName>
        <ecNumber evidence="5">3.4.16.-</ecNumber>
    </recommendedName>
</protein>
<dbReference type="InterPro" id="IPR029058">
    <property type="entry name" value="AB_hydrolase_fold"/>
</dbReference>
<reference evidence="7" key="1">
    <citation type="submission" date="2016-11" db="UniProtKB">
        <authorList>
            <consortium name="WormBaseParasite"/>
        </authorList>
    </citation>
    <scope>IDENTIFICATION</scope>
</reference>
<accession>A0A1I7YJD2</accession>
<keyword evidence="4 5" id="KW-0378">Hydrolase</keyword>
<evidence type="ECO:0000256" key="1">
    <source>
        <dbReference type="ARBA" id="ARBA00009431"/>
    </source>
</evidence>
<evidence type="ECO:0000256" key="4">
    <source>
        <dbReference type="ARBA" id="ARBA00022801"/>
    </source>
</evidence>
<keyword evidence="2 5" id="KW-0121">Carboxypeptidase</keyword>
<comment type="similarity">
    <text evidence="1 5">Belongs to the peptidase S10 family.</text>
</comment>
<dbReference type="PANTHER" id="PTHR11802">
    <property type="entry name" value="SERINE PROTEASE FAMILY S10 SERINE CARBOXYPEPTIDASE"/>
    <property type="match status" value="1"/>
</dbReference>
<dbReference type="PANTHER" id="PTHR11802:SF201">
    <property type="entry name" value="CARBOXYPEPTIDASE"/>
    <property type="match status" value="1"/>
</dbReference>
<dbReference type="FunFam" id="3.40.50.1820:FF:000335">
    <property type="entry name" value="Carboxypeptidase"/>
    <property type="match status" value="1"/>
</dbReference>
<organism evidence="6 7">
    <name type="scientific">Steinernema glaseri</name>
    <dbReference type="NCBI Taxonomy" id="37863"/>
    <lineage>
        <taxon>Eukaryota</taxon>
        <taxon>Metazoa</taxon>
        <taxon>Ecdysozoa</taxon>
        <taxon>Nematoda</taxon>
        <taxon>Chromadorea</taxon>
        <taxon>Rhabditida</taxon>
        <taxon>Tylenchina</taxon>
        <taxon>Panagrolaimomorpha</taxon>
        <taxon>Strongyloidoidea</taxon>
        <taxon>Steinernematidae</taxon>
        <taxon>Steinernema</taxon>
    </lineage>
</organism>
<dbReference type="GO" id="GO:0006508">
    <property type="term" value="P:proteolysis"/>
    <property type="evidence" value="ECO:0007669"/>
    <property type="project" value="UniProtKB-KW"/>
</dbReference>
<feature type="signal peptide" evidence="5">
    <location>
        <begin position="1"/>
        <end position="17"/>
    </location>
</feature>
<dbReference type="WBParaSite" id="L893_g16929.t1">
    <property type="protein sequence ID" value="L893_g16929.t1"/>
    <property type="gene ID" value="L893_g16929"/>
</dbReference>
<evidence type="ECO:0000256" key="2">
    <source>
        <dbReference type="ARBA" id="ARBA00022645"/>
    </source>
</evidence>
<dbReference type="GO" id="GO:1904715">
    <property type="term" value="P:negative regulation of chaperone-mediated autophagy"/>
    <property type="evidence" value="ECO:0007669"/>
    <property type="project" value="UniProtKB-ARBA"/>
</dbReference>
<evidence type="ECO:0000256" key="3">
    <source>
        <dbReference type="ARBA" id="ARBA00022670"/>
    </source>
</evidence>
<dbReference type="SUPFAM" id="SSF53474">
    <property type="entry name" value="alpha/beta-Hydrolases"/>
    <property type="match status" value="1"/>
</dbReference>
<dbReference type="InterPro" id="IPR018202">
    <property type="entry name" value="Ser_caboxypep_ser_AS"/>
</dbReference>
<feature type="chain" id="PRO_5009029961" description="Carboxypeptidase" evidence="5">
    <location>
        <begin position="18"/>
        <end position="497"/>
    </location>
</feature>
<dbReference type="Pfam" id="PF00450">
    <property type="entry name" value="Peptidase_S10"/>
    <property type="match status" value="1"/>
</dbReference>
<dbReference type="InterPro" id="IPR001563">
    <property type="entry name" value="Peptidase_S10"/>
</dbReference>
<evidence type="ECO:0000313" key="7">
    <source>
        <dbReference type="WBParaSite" id="L893_g16929.t1"/>
    </source>
</evidence>
<dbReference type="EC" id="3.4.16.-" evidence="5"/>
<dbReference type="Gene3D" id="3.40.50.1820">
    <property type="entry name" value="alpha/beta hydrolase"/>
    <property type="match status" value="1"/>
</dbReference>
<evidence type="ECO:0000313" key="6">
    <source>
        <dbReference type="Proteomes" id="UP000095287"/>
    </source>
</evidence>
<keyword evidence="5" id="KW-0732">Signal</keyword>
<name>A0A1I7YJD2_9BILA</name>
<dbReference type="PRINTS" id="PR00724">
    <property type="entry name" value="CRBOXYPTASEC"/>
</dbReference>
<sequence length="497" mass="56482">MVEWIYLLVVVIGVASAAPANDKIGKLPDIDFTPNFDQYSGYLTAGPTKRHFYWFTESERNPSIDPVILWLNGGPGCSSLQGLLTEMGPYRVKEYGNKVVRNPYAWNRIANIVYMESPAGVGFSYNTDGHQNYTDDEVANDNHNALIHFFNDKFPEFKYNDFYIMGESYAGTYIPMLASRLINDKVNFPKFKGMAVGNGCLKDSLLFNSLIQFSYNHGFIDENYYRAAVKKCCSGGAAECDWYSYSLKNETAKCYSEATTLNMANYNTGLDPYFLYFTCYADSPAMPSALKSTMRQFFARKFGHKQETLPTAEPACSHHNDDILYLNRKDVRKAIHVPDTLPMYTSCNMKISQSYITQYFDMTPFVKQAVDANLRILFFNGDVDSVCNVMHNAQFLADLGLPLLKSSQPWNVESELPMTAGFYTKYQGLDFLTVRGAGHFAASEAEKPREALQMINNFLENRDYSTPFKGDGNLLIRHRHFATPFCYEGQKRVHIRT</sequence>
<dbReference type="GO" id="GO:0004185">
    <property type="term" value="F:serine-type carboxypeptidase activity"/>
    <property type="evidence" value="ECO:0007669"/>
    <property type="project" value="UniProtKB-UniRule"/>
</dbReference>
<proteinExistence type="inferred from homology"/>
<dbReference type="PROSITE" id="PS00131">
    <property type="entry name" value="CARBOXYPEPT_SER_SER"/>
    <property type="match status" value="1"/>
</dbReference>
<keyword evidence="6" id="KW-1185">Reference proteome</keyword>
<dbReference type="Proteomes" id="UP000095287">
    <property type="component" value="Unplaced"/>
</dbReference>